<evidence type="ECO:0000256" key="5">
    <source>
        <dbReference type="ARBA" id="ARBA00022737"/>
    </source>
</evidence>
<dbReference type="Pfam" id="PF12661">
    <property type="entry name" value="hEGF"/>
    <property type="match status" value="1"/>
</dbReference>
<feature type="domain" description="Cadherin" evidence="19">
    <location>
        <begin position="781"/>
        <end position="899"/>
    </location>
</feature>
<dbReference type="Gene3D" id="2.60.120.200">
    <property type="match status" value="2"/>
</dbReference>
<comment type="caution">
    <text evidence="11">Lacks conserved residue(s) required for the propagation of feature annotation.</text>
</comment>
<keyword evidence="7 15" id="KW-1133">Transmembrane helix</keyword>
<feature type="domain" description="Cadherin" evidence="19">
    <location>
        <begin position="676"/>
        <end position="780"/>
    </location>
</feature>
<evidence type="ECO:0000256" key="3">
    <source>
        <dbReference type="ARBA" id="ARBA00022692"/>
    </source>
</evidence>
<dbReference type="PROSITE" id="PS00022">
    <property type="entry name" value="EGF_1"/>
    <property type="match status" value="2"/>
</dbReference>
<evidence type="ECO:0000259" key="18">
    <source>
        <dbReference type="PROSITE" id="PS50026"/>
    </source>
</evidence>
<dbReference type="PROSITE" id="PS50025">
    <property type="entry name" value="LAM_G_DOMAIN"/>
    <property type="match status" value="2"/>
</dbReference>
<dbReference type="PANTHER" id="PTHR24027">
    <property type="entry name" value="CADHERIN-23"/>
    <property type="match status" value="1"/>
</dbReference>
<protein>
    <submittedName>
        <fullName evidence="21">Neural-cadherin-like isoform X1</fullName>
    </submittedName>
    <submittedName>
        <fullName evidence="22">Neural-cadherin-like isoform X2</fullName>
    </submittedName>
</protein>
<dbReference type="Pfam" id="PF24811">
    <property type="entry name" value="Ig_Shg"/>
    <property type="match status" value="1"/>
</dbReference>
<feature type="chain" id="PRO_5045021233" evidence="16">
    <location>
        <begin position="25"/>
        <end position="1965"/>
    </location>
</feature>
<organism evidence="20 22">
    <name type="scientific">Saccoglossus kowalevskii</name>
    <name type="common">Acorn worm</name>
    <dbReference type="NCBI Taxonomy" id="10224"/>
    <lineage>
        <taxon>Eukaryota</taxon>
        <taxon>Metazoa</taxon>
        <taxon>Hemichordata</taxon>
        <taxon>Enteropneusta</taxon>
        <taxon>Harrimaniidae</taxon>
        <taxon>Saccoglossus</taxon>
    </lineage>
</organism>
<feature type="region of interest" description="Disordered" evidence="14">
    <location>
        <begin position="1405"/>
        <end position="1424"/>
    </location>
</feature>
<evidence type="ECO:0000313" key="22">
    <source>
        <dbReference type="RefSeq" id="XP_006823457.1"/>
    </source>
</evidence>
<evidence type="ECO:0000259" key="19">
    <source>
        <dbReference type="PROSITE" id="PS50268"/>
    </source>
</evidence>
<dbReference type="InterPro" id="IPR001881">
    <property type="entry name" value="EGF-like_Ca-bd_dom"/>
</dbReference>
<evidence type="ECO:0000256" key="1">
    <source>
        <dbReference type="ARBA" id="ARBA00004167"/>
    </source>
</evidence>
<evidence type="ECO:0000256" key="7">
    <source>
        <dbReference type="ARBA" id="ARBA00022989"/>
    </source>
</evidence>
<gene>
    <name evidence="21 22" type="primary">LOC100371591</name>
</gene>
<keyword evidence="2 11" id="KW-0245">EGF-like domain</keyword>
<comment type="function">
    <text evidence="13">Cadherins are calcium-dependent cell adhesion proteins.</text>
</comment>
<feature type="domain" description="Cadherin" evidence="19">
    <location>
        <begin position="119"/>
        <end position="220"/>
    </location>
</feature>
<dbReference type="InterPro" id="IPR027397">
    <property type="entry name" value="Catenin-bd_sf"/>
</dbReference>
<dbReference type="InterPro" id="IPR015919">
    <property type="entry name" value="Cadherin-like_sf"/>
</dbReference>
<feature type="domain" description="Laminin G" evidence="17">
    <location>
        <begin position="1541"/>
        <end position="1724"/>
    </location>
</feature>
<feature type="domain" description="Laminin G" evidence="17">
    <location>
        <begin position="1290"/>
        <end position="1497"/>
    </location>
</feature>
<dbReference type="InterPro" id="IPR039808">
    <property type="entry name" value="Cadherin"/>
</dbReference>
<feature type="domain" description="Cadherin" evidence="19">
    <location>
        <begin position="221"/>
        <end position="329"/>
    </location>
</feature>
<dbReference type="Pfam" id="PF02210">
    <property type="entry name" value="Laminin_G_2"/>
    <property type="match status" value="2"/>
</dbReference>
<feature type="domain" description="Cadherin" evidence="19">
    <location>
        <begin position="455"/>
        <end position="564"/>
    </location>
</feature>
<feature type="region of interest" description="Disordered" evidence="14">
    <location>
        <begin position="1853"/>
        <end position="1940"/>
    </location>
</feature>
<dbReference type="InterPro" id="IPR013320">
    <property type="entry name" value="ConA-like_dom_sf"/>
</dbReference>
<dbReference type="Gene3D" id="4.10.900.10">
    <property type="entry name" value="TCF3-CBD (Catenin binding domain)"/>
    <property type="match status" value="1"/>
</dbReference>
<evidence type="ECO:0000256" key="14">
    <source>
        <dbReference type="SAM" id="MobiDB-lite"/>
    </source>
</evidence>
<evidence type="ECO:0000256" key="8">
    <source>
        <dbReference type="ARBA" id="ARBA00023136"/>
    </source>
</evidence>
<evidence type="ECO:0000256" key="13">
    <source>
        <dbReference type="RuleBase" id="RU004357"/>
    </source>
</evidence>
<dbReference type="PROSITE" id="PS50268">
    <property type="entry name" value="CADHERIN_2"/>
    <property type="match status" value="8"/>
</dbReference>
<evidence type="ECO:0000256" key="12">
    <source>
        <dbReference type="RuleBase" id="RU003318"/>
    </source>
</evidence>
<keyword evidence="12" id="KW-0130">Cell adhesion</keyword>
<dbReference type="RefSeq" id="XP_002740246.2">
    <property type="nucleotide sequence ID" value="XM_002740200.2"/>
</dbReference>
<dbReference type="Pfam" id="PF00008">
    <property type="entry name" value="EGF"/>
    <property type="match status" value="1"/>
</dbReference>
<dbReference type="SMART" id="SM00179">
    <property type="entry name" value="EGF_CA"/>
    <property type="match status" value="3"/>
</dbReference>
<dbReference type="SUPFAM" id="SSF57196">
    <property type="entry name" value="EGF/Laminin"/>
    <property type="match status" value="1"/>
</dbReference>
<dbReference type="InterPro" id="IPR002126">
    <property type="entry name" value="Cadherin-like_dom"/>
</dbReference>
<feature type="disulfide bond" evidence="11">
    <location>
        <begin position="1279"/>
        <end position="1288"/>
    </location>
</feature>
<name>A0ABM0MTW6_SACKO</name>
<feature type="domain" description="EGF-like" evidence="18">
    <location>
        <begin position="1253"/>
        <end position="1289"/>
    </location>
</feature>
<evidence type="ECO:0000256" key="10">
    <source>
        <dbReference type="PROSITE-ProRule" id="PRU00043"/>
    </source>
</evidence>
<comment type="subcellular location">
    <subcellularLocation>
        <location evidence="12">Cell membrane</location>
        <topology evidence="12">Single-pass type I membrane protein</topology>
    </subcellularLocation>
    <subcellularLocation>
        <location evidence="1">Membrane</location>
        <topology evidence="1">Single-pass membrane protein</topology>
    </subcellularLocation>
</comment>
<evidence type="ECO:0000259" key="17">
    <source>
        <dbReference type="PROSITE" id="PS50025"/>
    </source>
</evidence>
<dbReference type="PROSITE" id="PS01186">
    <property type="entry name" value="EGF_2"/>
    <property type="match status" value="1"/>
</dbReference>
<dbReference type="SUPFAM" id="SSF49899">
    <property type="entry name" value="Concanavalin A-like lectins/glucanases"/>
    <property type="match status" value="2"/>
</dbReference>
<feature type="compositionally biased region" description="Low complexity" evidence="14">
    <location>
        <begin position="1919"/>
        <end position="1937"/>
    </location>
</feature>
<evidence type="ECO:0000256" key="16">
    <source>
        <dbReference type="SAM" id="SignalP"/>
    </source>
</evidence>
<dbReference type="PANTHER" id="PTHR24027:SF422">
    <property type="entry name" value="CADHERIN DOMAIN-CONTAINING PROTEIN"/>
    <property type="match status" value="1"/>
</dbReference>
<feature type="domain" description="Cadherin" evidence="19">
    <location>
        <begin position="1013"/>
        <end position="1119"/>
    </location>
</feature>
<accession>A0ABM0MTW6</accession>
<keyword evidence="3 12" id="KW-0812">Transmembrane</keyword>
<feature type="signal peptide" evidence="16">
    <location>
        <begin position="1"/>
        <end position="24"/>
    </location>
</feature>
<dbReference type="InterPro" id="IPR000233">
    <property type="entry name" value="Cadherin_Y-type_LIR"/>
</dbReference>
<feature type="domain" description="Cadherin" evidence="19">
    <location>
        <begin position="565"/>
        <end position="675"/>
    </location>
</feature>
<feature type="disulfide bond" evidence="11">
    <location>
        <begin position="1528"/>
        <end position="1537"/>
    </location>
</feature>
<reference evidence="21 22" key="1">
    <citation type="submission" date="2025-05" db="UniProtKB">
        <authorList>
            <consortium name="RefSeq"/>
        </authorList>
    </citation>
    <scope>IDENTIFICATION</scope>
    <source>
        <tissue evidence="21 22">Testes</tissue>
    </source>
</reference>
<dbReference type="Pfam" id="PF00028">
    <property type="entry name" value="Cadherin"/>
    <property type="match status" value="4"/>
</dbReference>
<sequence length="1965" mass="217268">MASMAPVAILMLALLSIQQLSIQAMPFPQIKVPCHVMPGFEVMKLQHVGQHYRMHRHGNENIDRLFNITEDGVLQTKEKLNDYADNLFNIVVEQFLNDNSWKDSFSIYISDSQQDLAFSSKVFYGNVAENQPAGTQVVVNAFMSACYMCKDVNYQLVGAGSEKFRLVYEGQSVKLFTADVLDREIQPEYIFTVTASLSSESVTSELTISIMDVNDNAPIFDREFYEVTIPEVSPADAQVVQVQASDADAGENARITYQTDNNDMTFSVHPDTGSVIIGGPLHPKEYAFTVFAHDHGDPWLESTTTVYITVTPVDQHLKFSSIFEPGPVILGRKTEKLPDMEAMINEEVPSGTVVAEVATAVNGQSGDKFVMNKPLNPRFHVNYFTGEILVTGKLNHTEHPIEEVYVEITQDFNKPNKPTPKTIKVLITVEAAVSGIQEVSKASKRVRRASNPVFDEAKYEGSVPEVDGLNKPQVFTPETILTVHATGNPNDITYSISPSLYQSDFEIGTQSGVLKTRQPLDREEEGDGKGQVRQFQVIARNSYGTTSVDVLVNVEDVNDNAPKFPYSPYVGHFEEHTGPGESVMTIDAVDLDDPNVDRNAKLVYSIVTNSLTPESRNIFTINSDTALIKTNVGNLDRETTPVYFITVQAIDGYGLSGTVTATIYVDDINDNAPEFPQEQYYTTVSENLAVDSSVYSVKAFDRDEGINSYSITSGNIGNKFKVDVDLQSGTGIIKIQSPLDFEEPDQKQFRLVVEVFDGENSDSTQVLITVLDDNDEPPLFQKDSYQISVYEDYPLNVEITSVQATDRDSSAKFSSIGYYIPAGQDDGSFFSVGIETGIVKAVKQLDREPYEDPKMIKSNYIFKITAVDNRDGPYYEAHNTATTTMTIDLIDVNDNPPEFLLNYQPVVMENTPAPEFVVQISVIDRDKPEQGPFTFSVDNSNGILDYFSFNPVQNTDDQADVFSRVMFDREETPYYYMAIVMADNGDLTGTQTLTIKIGDENDNPPAAATKEISLYTYKGQIPESYIGEVYAEDADEVKGDDIKYTMVDKKSRYFIVESDTGQIIILENTPAGEYEFNVEVDEAPWNPVTCTVKVKVNDVPEEAVFSSGSVRFKITAEEFISGKPSLMDEFKNLLVTIVGAKWENIDVFSVQNAADEEGSCDVRWSAHGSPYYRPEKMNTQILINKDLIEASLGIEIGMVPIDMCLDEGICESSCTNYFSVSTTPTVVDAGADTFAGVTTRLEARCVCGAKIAPRGPCASNPCYNGGTCYDTPSGYSCECSPQFEGPNCEETAISISSGGFAWFETLAQCEQTRTSVEFLTERPNGVLLYNGPIMKMPADYPDDFMAIVLVDGLPKLYLNLGSGTMTLEIPGSPRLNDKKWHLLEVVRASQYVEFIVDHCQSATRSEDASSTSSDEDSCKTTGRTPNNHKFLNVNTPLQVGGLDRSSDFSYDHFDYFDLPALRSVSPDFDGCIKNIIQDGKVYDLATPARESNSGPGCIHTDQNCFIGDKYVCSYGTCIAEVDSYFCICDPGWGGLNCDIELPSFDFGLDSYVHYDLNQELVTDAFTSNFHLMIGTTQEETGSLWHIESKDGVEYITIRVVDGYITVQYNLGDPGKEYYLNMDNYTVNDGNYHTIQLQRYGNFFQLKADGGGGARTVEATQGVFTQFVPDSTSLVIGAKILTSGSSVTEDYTGCAKDARINNKYIGFDDEIDGTKAEAFNVDEGCDICLLNPCLPPLLCIATPSFYYCSCPIGFILKNGDCVEEGDTEYVVGAALLSFEALIAILICIFVILILILAFVVYKRRQNQQKNKGLVFDVDHDDDLQENIVVYDDEGGGEEDYDGYDINTLRKPIEPEVESPLTAKKRPPPVEETPRGRAAPPPGGELPDIGDFLDKRQNDADDDPEAPPYDTLRMYNYEGEGSTAGSLSSLNTSGSGESEQNFDYLKDFGAPFKKLADMYGEGESEDD</sequence>
<evidence type="ECO:0000256" key="2">
    <source>
        <dbReference type="ARBA" id="ARBA00022536"/>
    </source>
</evidence>
<dbReference type="InterPro" id="IPR056370">
    <property type="entry name" value="Shg-like_Ig-like"/>
</dbReference>
<dbReference type="InterPro" id="IPR000742">
    <property type="entry name" value="EGF"/>
</dbReference>
<evidence type="ECO:0000256" key="15">
    <source>
        <dbReference type="SAM" id="Phobius"/>
    </source>
</evidence>
<dbReference type="CDD" id="cd00110">
    <property type="entry name" value="LamG"/>
    <property type="match status" value="2"/>
</dbReference>
<keyword evidence="5" id="KW-0677">Repeat</keyword>
<dbReference type="Pfam" id="PF01049">
    <property type="entry name" value="CADH_Y-type_LIR"/>
    <property type="match status" value="1"/>
</dbReference>
<keyword evidence="9 11" id="KW-1015">Disulfide bond</keyword>
<evidence type="ECO:0000256" key="9">
    <source>
        <dbReference type="ARBA" id="ARBA00023157"/>
    </source>
</evidence>
<evidence type="ECO:0000256" key="4">
    <source>
        <dbReference type="ARBA" id="ARBA00022729"/>
    </source>
</evidence>
<dbReference type="SUPFAM" id="SSF49313">
    <property type="entry name" value="Cadherin-like"/>
    <property type="match status" value="8"/>
</dbReference>
<feature type="domain" description="EGF-like" evidence="18">
    <location>
        <begin position="1508"/>
        <end position="1538"/>
    </location>
</feature>
<keyword evidence="4 16" id="KW-0732">Signal</keyword>
<dbReference type="Proteomes" id="UP000694865">
    <property type="component" value="Unplaced"/>
</dbReference>
<dbReference type="InterPro" id="IPR013032">
    <property type="entry name" value="EGF-like_CS"/>
</dbReference>
<dbReference type="Gene3D" id="2.10.25.10">
    <property type="entry name" value="Laminin"/>
    <property type="match status" value="2"/>
</dbReference>
<keyword evidence="6 10" id="KW-0106">Calcium</keyword>
<dbReference type="RefSeq" id="XP_006823457.1">
    <property type="nucleotide sequence ID" value="XM_006823394.1"/>
</dbReference>
<dbReference type="InterPro" id="IPR000152">
    <property type="entry name" value="EGF-type_Asp/Asn_hydroxyl_site"/>
</dbReference>
<dbReference type="CDD" id="cd00054">
    <property type="entry name" value="EGF_CA"/>
    <property type="match status" value="2"/>
</dbReference>
<proteinExistence type="predicted"/>
<evidence type="ECO:0000256" key="6">
    <source>
        <dbReference type="ARBA" id="ARBA00022837"/>
    </source>
</evidence>
<dbReference type="Gene3D" id="2.60.40.60">
    <property type="entry name" value="Cadherins"/>
    <property type="match status" value="8"/>
</dbReference>
<evidence type="ECO:0000313" key="21">
    <source>
        <dbReference type="RefSeq" id="XP_002740246.2"/>
    </source>
</evidence>
<dbReference type="PROSITE" id="PS00232">
    <property type="entry name" value="CADHERIN_1"/>
    <property type="match status" value="4"/>
</dbReference>
<dbReference type="SMART" id="SM00282">
    <property type="entry name" value="LamG"/>
    <property type="match status" value="2"/>
</dbReference>
<evidence type="ECO:0000256" key="11">
    <source>
        <dbReference type="PROSITE-ProRule" id="PRU00076"/>
    </source>
</evidence>
<keyword evidence="20" id="KW-1185">Reference proteome</keyword>
<keyword evidence="8 15" id="KW-0472">Membrane</keyword>
<dbReference type="InterPro" id="IPR020894">
    <property type="entry name" value="Cadherin_CS"/>
</dbReference>
<dbReference type="PROSITE" id="PS50026">
    <property type="entry name" value="EGF_3"/>
    <property type="match status" value="2"/>
</dbReference>
<feature type="transmembrane region" description="Helical" evidence="15">
    <location>
        <begin position="1779"/>
        <end position="1800"/>
    </location>
</feature>
<evidence type="ECO:0000313" key="20">
    <source>
        <dbReference type="Proteomes" id="UP000694865"/>
    </source>
</evidence>
<feature type="domain" description="Cadherin" evidence="19">
    <location>
        <begin position="899"/>
        <end position="1007"/>
    </location>
</feature>
<dbReference type="InterPro" id="IPR001791">
    <property type="entry name" value="Laminin_G"/>
</dbReference>
<dbReference type="PROSITE" id="PS00010">
    <property type="entry name" value="ASX_HYDROXYL"/>
    <property type="match status" value="1"/>
</dbReference>
<dbReference type="GeneID" id="100371591"/>
<dbReference type="SMART" id="SM00112">
    <property type="entry name" value="CA"/>
    <property type="match status" value="8"/>
</dbReference>
<dbReference type="SMART" id="SM00181">
    <property type="entry name" value="EGF"/>
    <property type="match status" value="3"/>
</dbReference>
<dbReference type="CDD" id="cd11304">
    <property type="entry name" value="Cadherin_repeat"/>
    <property type="match status" value="9"/>
</dbReference>
<dbReference type="PRINTS" id="PR00205">
    <property type="entry name" value="CADHERIN"/>
</dbReference>